<feature type="transmembrane region" description="Helical" evidence="1">
    <location>
        <begin position="66"/>
        <end position="90"/>
    </location>
</feature>
<dbReference type="AlphaFoldDB" id="A0A9X5BGR8"/>
<reference evidence="2" key="1">
    <citation type="submission" date="2018-09" db="EMBL/GenBank/DDBJ databases">
        <title>Murine metabolic-syndrome-specific gut microbial biobank.</title>
        <authorList>
            <person name="Liu C."/>
        </authorList>
    </citation>
    <scope>NUCLEOTIDE SEQUENCE</scope>
    <source>
        <strain evidence="2">D42-62</strain>
    </source>
</reference>
<evidence type="ECO:0000256" key="1">
    <source>
        <dbReference type="SAM" id="Phobius"/>
    </source>
</evidence>
<name>A0A9X5BGR8_9FIRM</name>
<dbReference type="Proteomes" id="UP001154420">
    <property type="component" value="Unassembled WGS sequence"/>
</dbReference>
<feature type="transmembrane region" description="Helical" evidence="1">
    <location>
        <begin position="314"/>
        <end position="335"/>
    </location>
</feature>
<feature type="transmembrane region" description="Helical" evidence="1">
    <location>
        <begin position="6"/>
        <end position="22"/>
    </location>
</feature>
<dbReference type="OrthoDB" id="2137478at2"/>
<keyword evidence="1" id="KW-0472">Membrane</keyword>
<dbReference type="InterPro" id="IPR046062">
    <property type="entry name" value="DUF6020"/>
</dbReference>
<protein>
    <submittedName>
        <fullName evidence="2">Uncharacterized protein</fullName>
    </submittedName>
</protein>
<comment type="caution">
    <text evidence="2">The sequence shown here is derived from an EMBL/GenBank/DDBJ whole genome shotgun (WGS) entry which is preliminary data.</text>
</comment>
<feature type="transmembrane region" description="Helical" evidence="1">
    <location>
        <begin position="183"/>
        <end position="205"/>
    </location>
</feature>
<proteinExistence type="predicted"/>
<dbReference type="RefSeq" id="WP_160560480.1">
    <property type="nucleotide sequence ID" value="NZ_QZDT01000019.1"/>
</dbReference>
<evidence type="ECO:0000313" key="2">
    <source>
        <dbReference type="EMBL" id="NBJ93403.1"/>
    </source>
</evidence>
<gene>
    <name evidence="2" type="ORF">D5281_12570</name>
</gene>
<keyword evidence="3" id="KW-1185">Reference proteome</keyword>
<dbReference type="Pfam" id="PF19484">
    <property type="entry name" value="DUF6020"/>
    <property type="match status" value="1"/>
</dbReference>
<feature type="transmembrane region" description="Helical" evidence="1">
    <location>
        <begin position="277"/>
        <end position="308"/>
    </location>
</feature>
<feature type="transmembrane region" description="Helical" evidence="1">
    <location>
        <begin position="111"/>
        <end position="133"/>
    </location>
</feature>
<keyword evidence="1" id="KW-1133">Transmembrane helix</keyword>
<feature type="transmembrane region" description="Helical" evidence="1">
    <location>
        <begin position="509"/>
        <end position="527"/>
    </location>
</feature>
<keyword evidence="1" id="KW-0812">Transmembrane</keyword>
<feature type="transmembrane region" description="Helical" evidence="1">
    <location>
        <begin position="217"/>
        <end position="235"/>
    </location>
</feature>
<evidence type="ECO:0000313" key="3">
    <source>
        <dbReference type="Proteomes" id="UP001154420"/>
    </source>
</evidence>
<organism evidence="2 3">
    <name type="scientific">Parablautia muri</name>
    <dbReference type="NCBI Taxonomy" id="2320879"/>
    <lineage>
        <taxon>Bacteria</taxon>
        <taxon>Bacillati</taxon>
        <taxon>Bacillota</taxon>
        <taxon>Clostridia</taxon>
        <taxon>Lachnospirales</taxon>
        <taxon>Lachnospiraceae</taxon>
        <taxon>Parablautia</taxon>
    </lineage>
</organism>
<accession>A0A9X5BGR8</accession>
<sequence length="552" mass="63629">MGLGKVIFFVACFAFAIKYVQFGYWKAGMVYGLLFGVSQTLGKMILNNYVGNISLDGVRFAKEYAVSFIVVTMGAGGMAALAFAFFEWVGKRQKKPAYQEKKYKEKGLKTQISFPLIYAAMLLCYLPCLIAYFPGCMSYDSWYITLEALGIIGFDNHHPFLHTFLWSIFAHMDEWLGVKQIGIVLYTITQLLVMGAIYAYTCVWISRRNLPKPFMKIACVYYMFNPVFHIFTLILTKDVLFSGLFLLLNIALVDFTEAVCGKGTVHMERYLQLKLTILLLLCCLFRNNMIYVVIAFTIFLCLGFRVSFFHCKSFFVAICLFYLITKVVYPGVGVAKGSIKEMLSVPLSQIALVYHHNEGDSIGAEEKELIVKYMPSVEQYDRFFADPIKSDFNEHAFEENKGEFFRLWGRLFKKYPVVYGRAFLALNLPLWYPQMESVREYIETDNYSQDYPVERKGWLPQVYSWYEDVSENKAVWMHLPVLRQLYAIGVPIWVLLFFSMWFGMSKRKAAVSVVGLSILLWMTYLLGPVSSFRYAEPLLLTYPLWFALGTIP</sequence>
<feature type="transmembrane region" description="Helical" evidence="1">
    <location>
        <begin position="485"/>
        <end position="502"/>
    </location>
</feature>
<dbReference type="EMBL" id="QZDT01000019">
    <property type="protein sequence ID" value="NBJ93403.1"/>
    <property type="molecule type" value="Genomic_DNA"/>
</dbReference>